<evidence type="ECO:0000259" key="7">
    <source>
        <dbReference type="PROSITE" id="PS50011"/>
    </source>
</evidence>
<dbReference type="SMART" id="SM00220">
    <property type="entry name" value="S_TKc"/>
    <property type="match status" value="1"/>
</dbReference>
<evidence type="ECO:0000256" key="5">
    <source>
        <dbReference type="RuleBase" id="RU000304"/>
    </source>
</evidence>
<dbReference type="InterPro" id="IPR017441">
    <property type="entry name" value="Protein_kinase_ATP_BS"/>
</dbReference>
<evidence type="ECO:0000256" key="6">
    <source>
        <dbReference type="SAM" id="MobiDB-lite"/>
    </source>
</evidence>
<dbReference type="PROSITE" id="PS00108">
    <property type="entry name" value="PROTEIN_KINASE_ST"/>
    <property type="match status" value="1"/>
</dbReference>
<dbReference type="EMBL" id="KZ293416">
    <property type="protein sequence ID" value="PBK76570.1"/>
    <property type="molecule type" value="Genomic_DNA"/>
</dbReference>
<evidence type="ECO:0000313" key="9">
    <source>
        <dbReference type="Proteomes" id="UP000218334"/>
    </source>
</evidence>
<keyword evidence="5" id="KW-0723">Serine/threonine-protein kinase</keyword>
<proteinExistence type="inferred from homology"/>
<dbReference type="Gene3D" id="1.10.510.10">
    <property type="entry name" value="Transferase(Phosphotransferase) domain 1"/>
    <property type="match status" value="1"/>
</dbReference>
<dbReference type="GO" id="GO:0004674">
    <property type="term" value="F:protein serine/threonine kinase activity"/>
    <property type="evidence" value="ECO:0007669"/>
    <property type="project" value="UniProtKB-KW"/>
</dbReference>
<keyword evidence="8" id="KW-0808">Transferase</keyword>
<dbReference type="PANTHER" id="PTHR11909">
    <property type="entry name" value="CASEIN KINASE-RELATED"/>
    <property type="match status" value="1"/>
</dbReference>
<dbReference type="Proteomes" id="UP000218334">
    <property type="component" value="Unassembled WGS sequence"/>
</dbReference>
<accession>A0A2H3C3U1</accession>
<gene>
    <name evidence="8" type="ORF">ARMSODRAFT_999112</name>
</gene>
<feature type="binding site" evidence="4">
    <location>
        <position position="41"/>
    </location>
    <ligand>
        <name>ATP</name>
        <dbReference type="ChEBI" id="CHEBI:30616"/>
    </ligand>
</feature>
<keyword evidence="2 4" id="KW-0547">Nucleotide-binding</keyword>
<evidence type="ECO:0000256" key="3">
    <source>
        <dbReference type="ARBA" id="ARBA00022840"/>
    </source>
</evidence>
<feature type="domain" description="Protein kinase" evidence="7">
    <location>
        <begin position="12"/>
        <end position="282"/>
    </location>
</feature>
<dbReference type="InterPro" id="IPR050235">
    <property type="entry name" value="CK1_Ser-Thr_kinase"/>
</dbReference>
<dbReference type="PROSITE" id="PS50011">
    <property type="entry name" value="PROTEIN_KINASE_DOM"/>
    <property type="match status" value="1"/>
</dbReference>
<dbReference type="Pfam" id="PF00069">
    <property type="entry name" value="Pkinase"/>
    <property type="match status" value="1"/>
</dbReference>
<sequence>MSSARLIYRRAPYGEALLGHGTYGHVFKATERGSEKTVALKMSRVSTRVKRPILQHETRILQLLKGQVSIPLVYAYGQLEHFEYMAMEILGPSVAERQKKNGLETGVMLTTVIRIVDQVLAGLEHIHSLGIVHRDIKPENLLCSLDNSTIKIIDFGISKPFSQGPPSKYEPLKERRAVVGSLYWASLNAHSGIDLAPRDDLESLAYIALFLLRGHLPWMPRPRLEFRLRSQEIVRHMKSNCSGKGLSEGLPVEFGDLLDYSRSLDFEQLPDYGRFRRIFESMAQGRSDVSLDWTPCIPQTNTCVLDEPQLEIPGEDEDDDDDDDDSSDGLGENTYFGMDIDMWDSRQGERDKDLTLLAEQEADLDSRTPQIVEVDR</sequence>
<keyword evidence="9" id="KW-1185">Reference proteome</keyword>
<dbReference type="GO" id="GO:0005524">
    <property type="term" value="F:ATP binding"/>
    <property type="evidence" value="ECO:0007669"/>
    <property type="project" value="UniProtKB-UniRule"/>
</dbReference>
<dbReference type="STRING" id="1076256.A0A2H3C3U1"/>
<evidence type="ECO:0000256" key="4">
    <source>
        <dbReference type="PROSITE-ProRule" id="PRU10141"/>
    </source>
</evidence>
<evidence type="ECO:0000256" key="2">
    <source>
        <dbReference type="ARBA" id="ARBA00022741"/>
    </source>
</evidence>
<feature type="region of interest" description="Disordered" evidence="6">
    <location>
        <begin position="305"/>
        <end position="342"/>
    </location>
</feature>
<comment type="similarity">
    <text evidence="5">Belongs to the protein kinase superfamily.</text>
</comment>
<feature type="compositionally biased region" description="Acidic residues" evidence="6">
    <location>
        <begin position="313"/>
        <end position="327"/>
    </location>
</feature>
<keyword evidence="8" id="KW-0418">Kinase</keyword>
<dbReference type="InterPro" id="IPR011009">
    <property type="entry name" value="Kinase-like_dom_sf"/>
</dbReference>
<evidence type="ECO:0000313" key="8">
    <source>
        <dbReference type="EMBL" id="PBK76570.1"/>
    </source>
</evidence>
<dbReference type="SUPFAM" id="SSF56112">
    <property type="entry name" value="Protein kinase-like (PK-like)"/>
    <property type="match status" value="1"/>
</dbReference>
<protein>
    <recommendedName>
        <fullName evidence="1">non-specific serine/threonine protein kinase</fullName>
        <ecNumber evidence="1">2.7.11.1</ecNumber>
    </recommendedName>
</protein>
<dbReference type="InterPro" id="IPR000719">
    <property type="entry name" value="Prot_kinase_dom"/>
</dbReference>
<dbReference type="PROSITE" id="PS00107">
    <property type="entry name" value="PROTEIN_KINASE_ATP"/>
    <property type="match status" value="1"/>
</dbReference>
<evidence type="ECO:0000256" key="1">
    <source>
        <dbReference type="ARBA" id="ARBA00012513"/>
    </source>
</evidence>
<dbReference type="InterPro" id="IPR008271">
    <property type="entry name" value="Ser/Thr_kinase_AS"/>
</dbReference>
<dbReference type="AlphaFoldDB" id="A0A2H3C3U1"/>
<organism evidence="8 9">
    <name type="scientific">Armillaria solidipes</name>
    <dbReference type="NCBI Taxonomy" id="1076256"/>
    <lineage>
        <taxon>Eukaryota</taxon>
        <taxon>Fungi</taxon>
        <taxon>Dikarya</taxon>
        <taxon>Basidiomycota</taxon>
        <taxon>Agaricomycotina</taxon>
        <taxon>Agaricomycetes</taxon>
        <taxon>Agaricomycetidae</taxon>
        <taxon>Agaricales</taxon>
        <taxon>Marasmiineae</taxon>
        <taxon>Physalacriaceae</taxon>
        <taxon>Armillaria</taxon>
    </lineage>
</organism>
<keyword evidence="3 4" id="KW-0067">ATP-binding</keyword>
<name>A0A2H3C3U1_9AGAR</name>
<reference evidence="9" key="1">
    <citation type="journal article" date="2017" name="Nat. Ecol. Evol.">
        <title>Genome expansion and lineage-specific genetic innovations in the forest pathogenic fungi Armillaria.</title>
        <authorList>
            <person name="Sipos G."/>
            <person name="Prasanna A.N."/>
            <person name="Walter M.C."/>
            <person name="O'Connor E."/>
            <person name="Balint B."/>
            <person name="Krizsan K."/>
            <person name="Kiss B."/>
            <person name="Hess J."/>
            <person name="Varga T."/>
            <person name="Slot J."/>
            <person name="Riley R."/>
            <person name="Boka B."/>
            <person name="Rigling D."/>
            <person name="Barry K."/>
            <person name="Lee J."/>
            <person name="Mihaltcheva S."/>
            <person name="LaButti K."/>
            <person name="Lipzen A."/>
            <person name="Waldron R."/>
            <person name="Moloney N.M."/>
            <person name="Sperisen C."/>
            <person name="Kredics L."/>
            <person name="Vagvoelgyi C."/>
            <person name="Patrignani A."/>
            <person name="Fitzpatrick D."/>
            <person name="Nagy I."/>
            <person name="Doyle S."/>
            <person name="Anderson J.B."/>
            <person name="Grigoriev I.V."/>
            <person name="Gueldener U."/>
            <person name="Muensterkoetter M."/>
            <person name="Nagy L.G."/>
        </authorList>
    </citation>
    <scope>NUCLEOTIDE SEQUENCE [LARGE SCALE GENOMIC DNA]</scope>
    <source>
        <strain evidence="9">28-4</strain>
    </source>
</reference>
<dbReference type="EC" id="2.7.11.1" evidence="1"/>